<organism evidence="2 3">
    <name type="scientific">Citrobacter europaeus</name>
    <dbReference type="NCBI Taxonomy" id="1914243"/>
    <lineage>
        <taxon>Bacteria</taxon>
        <taxon>Pseudomonadati</taxon>
        <taxon>Pseudomonadota</taxon>
        <taxon>Gammaproteobacteria</taxon>
        <taxon>Enterobacterales</taxon>
        <taxon>Enterobacteriaceae</taxon>
        <taxon>Citrobacter</taxon>
    </lineage>
</organism>
<protein>
    <submittedName>
        <fullName evidence="2">Uncharacterized protein</fullName>
    </submittedName>
</protein>
<dbReference type="Proteomes" id="UP000195338">
    <property type="component" value="Unassembled WGS sequence"/>
</dbReference>
<keyword evidence="3" id="KW-1185">Reference proteome</keyword>
<proteinExistence type="predicted"/>
<evidence type="ECO:0000256" key="1">
    <source>
        <dbReference type="SAM" id="MobiDB-lite"/>
    </source>
</evidence>
<comment type="caution">
    <text evidence="2">The sequence shown here is derived from an EMBL/GenBank/DDBJ whole genome shotgun (WGS) entry which is preliminary data.</text>
</comment>
<name>A0ABY0JLA9_9ENTR</name>
<dbReference type="EMBL" id="FLUX01000011">
    <property type="protein sequence ID" value="SBW23882.1"/>
    <property type="molecule type" value="Genomic_DNA"/>
</dbReference>
<feature type="compositionally biased region" description="Polar residues" evidence="1">
    <location>
        <begin position="1"/>
        <end position="10"/>
    </location>
</feature>
<gene>
    <name evidence="2" type="ORF">BN4901_1330</name>
</gene>
<accession>A0ABY0JLA9</accession>
<evidence type="ECO:0000313" key="2">
    <source>
        <dbReference type="EMBL" id="SBW23882.1"/>
    </source>
</evidence>
<reference evidence="2 3" key="1">
    <citation type="submission" date="2016-04" db="EMBL/GenBank/DDBJ databases">
        <authorList>
            <person name="Mornico D."/>
        </authorList>
    </citation>
    <scope>NUCLEOTIDE SEQUENCE [LARGE SCALE GENOMIC DNA]</scope>
    <source>
        <strain evidence="2 3">A121</strain>
    </source>
</reference>
<feature type="region of interest" description="Disordered" evidence="1">
    <location>
        <begin position="1"/>
        <end position="37"/>
    </location>
</feature>
<evidence type="ECO:0000313" key="3">
    <source>
        <dbReference type="Proteomes" id="UP000195338"/>
    </source>
</evidence>
<sequence length="37" mass="3860">MLPTGKNLSSVLARKKGEMRGATQSGILRSDMASGLP</sequence>